<proteinExistence type="predicted"/>
<gene>
    <name evidence="1" type="ORF">SPELUC_LOCUS10990</name>
</gene>
<comment type="caution">
    <text evidence="1">The sequence shown here is derived from an EMBL/GenBank/DDBJ whole genome shotgun (WGS) entry which is preliminary data.</text>
</comment>
<reference evidence="1" key="1">
    <citation type="submission" date="2021-06" db="EMBL/GenBank/DDBJ databases">
        <authorList>
            <person name="Kallberg Y."/>
            <person name="Tangrot J."/>
            <person name="Rosling A."/>
        </authorList>
    </citation>
    <scope>NUCLEOTIDE SEQUENCE</scope>
    <source>
        <strain evidence="1">28 12/20/2015</strain>
    </source>
</reference>
<accession>A0ACA9P8Q4</accession>
<name>A0ACA9P8Q4_9GLOM</name>
<organism evidence="1 2">
    <name type="scientific">Cetraspora pellucida</name>
    <dbReference type="NCBI Taxonomy" id="1433469"/>
    <lineage>
        <taxon>Eukaryota</taxon>
        <taxon>Fungi</taxon>
        <taxon>Fungi incertae sedis</taxon>
        <taxon>Mucoromycota</taxon>
        <taxon>Glomeromycotina</taxon>
        <taxon>Glomeromycetes</taxon>
        <taxon>Diversisporales</taxon>
        <taxon>Gigasporaceae</taxon>
        <taxon>Cetraspora</taxon>
    </lineage>
</organism>
<protein>
    <submittedName>
        <fullName evidence="1">12450_t:CDS:1</fullName>
    </submittedName>
</protein>
<keyword evidence="2" id="KW-1185">Reference proteome</keyword>
<dbReference type="Proteomes" id="UP000789366">
    <property type="component" value="Unassembled WGS sequence"/>
</dbReference>
<sequence length="115" mass="13629">MKSDFFEQIKNIKTKIQEYRTSVIEYDNMINKGNFYKTNSMNPFTIWENKSYHDEISHLLKGKIITFKADISNCDSEKSAIKFNKIGIYFRSLDPRGQNDLEENLKSFEVIMTHM</sequence>
<dbReference type="EMBL" id="CAJVPW010021962">
    <property type="protein sequence ID" value="CAG8695530.1"/>
    <property type="molecule type" value="Genomic_DNA"/>
</dbReference>
<evidence type="ECO:0000313" key="1">
    <source>
        <dbReference type="EMBL" id="CAG8695530.1"/>
    </source>
</evidence>
<feature type="non-terminal residue" evidence="1">
    <location>
        <position position="115"/>
    </location>
</feature>
<evidence type="ECO:0000313" key="2">
    <source>
        <dbReference type="Proteomes" id="UP000789366"/>
    </source>
</evidence>